<comment type="caution">
    <text evidence="9">The sequence shown here is derived from an EMBL/GenBank/DDBJ whole genome shotgun (WGS) entry which is preliminary data.</text>
</comment>
<keyword evidence="3" id="KW-0547">Nucleotide-binding</keyword>
<evidence type="ECO:0000256" key="4">
    <source>
        <dbReference type="ARBA" id="ARBA00022801"/>
    </source>
</evidence>
<feature type="domain" description="ABC transporter" evidence="8">
    <location>
        <begin position="638"/>
        <end position="866"/>
    </location>
</feature>
<keyword evidence="2" id="KW-0813">Transport</keyword>
<dbReference type="InterPro" id="IPR003593">
    <property type="entry name" value="AAA+_ATPase"/>
</dbReference>
<dbReference type="SUPFAM" id="SSF49785">
    <property type="entry name" value="Galactose-binding domain-like"/>
    <property type="match status" value="1"/>
</dbReference>
<keyword evidence="4 9" id="KW-0378">Hydrolase</keyword>
<dbReference type="PROSITE" id="PS50893">
    <property type="entry name" value="ABC_TRANSPORTER_2"/>
    <property type="match status" value="1"/>
</dbReference>
<reference evidence="10" key="1">
    <citation type="journal article" date="2019" name="Int. J. Syst. Evol. Microbiol.">
        <title>The Global Catalogue of Microorganisms (GCM) 10K type strain sequencing project: providing services to taxonomists for standard genome sequencing and annotation.</title>
        <authorList>
            <consortium name="The Broad Institute Genomics Platform"/>
            <consortium name="The Broad Institute Genome Sequencing Center for Infectious Disease"/>
            <person name="Wu L."/>
            <person name="Ma J."/>
        </authorList>
    </citation>
    <scope>NUCLEOTIDE SEQUENCE [LARGE SCALE GENOMIC DNA]</scope>
    <source>
        <strain evidence="10">JCM 17986</strain>
    </source>
</reference>
<dbReference type="InterPro" id="IPR027417">
    <property type="entry name" value="P-loop_NTPase"/>
</dbReference>
<dbReference type="Gene3D" id="3.40.50.300">
    <property type="entry name" value="P-loop containing nucleotide triphosphate hydrolases"/>
    <property type="match status" value="1"/>
</dbReference>
<dbReference type="Gene3D" id="2.60.120.260">
    <property type="entry name" value="Galactose-binding domain-like"/>
    <property type="match status" value="1"/>
</dbReference>
<evidence type="ECO:0000256" key="5">
    <source>
        <dbReference type="ARBA" id="ARBA00022840"/>
    </source>
</evidence>
<dbReference type="SUPFAM" id="SSF53474">
    <property type="entry name" value="alpha/beta-Hydrolases"/>
    <property type="match status" value="1"/>
</dbReference>
<dbReference type="SUPFAM" id="SSF52540">
    <property type="entry name" value="P-loop containing nucleoside triphosphate hydrolases"/>
    <property type="match status" value="1"/>
</dbReference>
<evidence type="ECO:0000313" key="10">
    <source>
        <dbReference type="Proteomes" id="UP001500466"/>
    </source>
</evidence>
<dbReference type="SMART" id="SM00939">
    <property type="entry name" value="PepX_C"/>
    <property type="match status" value="1"/>
</dbReference>
<gene>
    <name evidence="9" type="ORF">GCM10023205_29300</name>
</gene>
<dbReference type="SMART" id="SM00382">
    <property type="entry name" value="AAA"/>
    <property type="match status" value="1"/>
</dbReference>
<keyword evidence="5" id="KW-0067">ATP-binding</keyword>
<feature type="region of interest" description="Disordered" evidence="6">
    <location>
        <begin position="362"/>
        <end position="389"/>
    </location>
</feature>
<evidence type="ECO:0000259" key="8">
    <source>
        <dbReference type="PROSITE" id="PS50893"/>
    </source>
</evidence>
<organism evidence="9 10">
    <name type="scientific">Yinghuangia aomiensis</name>
    <dbReference type="NCBI Taxonomy" id="676205"/>
    <lineage>
        <taxon>Bacteria</taxon>
        <taxon>Bacillati</taxon>
        <taxon>Actinomycetota</taxon>
        <taxon>Actinomycetes</taxon>
        <taxon>Kitasatosporales</taxon>
        <taxon>Streptomycetaceae</taxon>
        <taxon>Yinghuangia</taxon>
    </lineage>
</organism>
<keyword evidence="7" id="KW-0732">Signal</keyword>
<dbReference type="PROSITE" id="PS00211">
    <property type="entry name" value="ABC_TRANSPORTER_1"/>
    <property type="match status" value="1"/>
</dbReference>
<dbReference type="Gene3D" id="3.40.50.1820">
    <property type="entry name" value="alpha/beta hydrolase"/>
    <property type="match status" value="2"/>
</dbReference>
<feature type="region of interest" description="Disordered" evidence="6">
    <location>
        <begin position="32"/>
        <end position="55"/>
    </location>
</feature>
<dbReference type="InterPro" id="IPR000383">
    <property type="entry name" value="Xaa-Pro-like_dom"/>
</dbReference>
<dbReference type="Pfam" id="PF00005">
    <property type="entry name" value="ABC_tran"/>
    <property type="match status" value="1"/>
</dbReference>
<dbReference type="PANTHER" id="PTHR43335:SF4">
    <property type="entry name" value="ABC TRANSPORTER, ATP-BINDING PROTEIN"/>
    <property type="match status" value="1"/>
</dbReference>
<dbReference type="GO" id="GO:0016787">
    <property type="term" value="F:hydrolase activity"/>
    <property type="evidence" value="ECO:0007669"/>
    <property type="project" value="UniProtKB-KW"/>
</dbReference>
<dbReference type="InterPro" id="IPR017871">
    <property type="entry name" value="ABC_transporter-like_CS"/>
</dbReference>
<dbReference type="PANTHER" id="PTHR43335">
    <property type="entry name" value="ABC TRANSPORTER, ATP-BINDING PROTEIN"/>
    <property type="match status" value="1"/>
</dbReference>
<dbReference type="InterPro" id="IPR003439">
    <property type="entry name" value="ABC_transporter-like_ATP-bd"/>
</dbReference>
<evidence type="ECO:0000256" key="2">
    <source>
        <dbReference type="ARBA" id="ARBA00022448"/>
    </source>
</evidence>
<comment type="similarity">
    <text evidence="1">Belongs to the ABC transporter superfamily.</text>
</comment>
<accession>A0ABP9H810</accession>
<dbReference type="Proteomes" id="UP001500466">
    <property type="component" value="Unassembled WGS sequence"/>
</dbReference>
<sequence>MRRRMPATRRGRALTAAAVVLALLAAVLAAGASGGGGSSPVRSTEQRLEVAAGPGSADRIPLDTTVYWPDTGAPAPALLLGHGFGGSKLSVRAEAQDYARRGYVVMTWSARGFGASGGAIALDQPDYEVADARALVDWLTARPEVKSDGPGDPRVGAAGASYGGALALLLAAYDPRVDAVAPQWTWNDLAASLLPNAGGTGGNDGVFKKMWAGVFFSAGAGGGLPGGTPEGGVPGGAAAGGAGAAPSADAALCGRFAPDVCAVYEEVARTGKATPQAVELMRRASPALVADRLRVPTLLIQGQSDSLFPLSEADATAKAVTANGFPVEMAWTAGGHDGGPTQDAWVADKTASWLDRWVKSDAGAAQTRATRGGGTQPVPAGPFSVTRFGGVDTSTREQVVKIASGPSYPGSGGSSRREIPLLGVPQTVVNPPGGVPPSISTLPGLGALGTLGQLGGGSGTVGQLTLDMPGQTAVFDSATQNGTFRITGGTTVKVRVAGADDIVLFAKLYDVDSGGSAVLPYQLAAPVRVSGARDGREVEIRLPEIDREIDAGHRLRLVFTTTDLGFATPAEPAVYQVAVTGPLVVPSVSGLKAPPAGYPWWTWGVPLIAAAAAAVLVATGRRRIKARAPIAGLRDVPLRIHGLTKRYKGGKLAVEDLSFEVARGEVLGLLGPNGAGKTTTLRMLMGLIHPDEGEIRIFGHVVTPGAPVLSRLGSFVEGPGFLPHLSGRDNLRLYWRATGRPEADAHFEEALEIAGLGEALDRAVRTYSQGMRQRLAIAQAMLGLPDLLVLDEPTNGLDPPQIRAMRDVLIRYASDGRTVVVSSHLLAEVEQTCTHVVVMHRGRLVAQGPVEDITGDGNTLAIGTPAPERAVAALAGLKGVASVEPEGEGVLVHLAGAEPSAVVAELVGAGVAVDRVAAKRRLEDAFLTLIGEQQ</sequence>
<dbReference type="Pfam" id="PF02129">
    <property type="entry name" value="Peptidase_S15"/>
    <property type="match status" value="1"/>
</dbReference>
<evidence type="ECO:0000256" key="1">
    <source>
        <dbReference type="ARBA" id="ARBA00005417"/>
    </source>
</evidence>
<dbReference type="InterPro" id="IPR008979">
    <property type="entry name" value="Galactose-bd-like_sf"/>
</dbReference>
<dbReference type="InterPro" id="IPR029058">
    <property type="entry name" value="AB_hydrolase_fold"/>
</dbReference>
<feature type="chain" id="PRO_5047005782" evidence="7">
    <location>
        <begin position="33"/>
        <end position="934"/>
    </location>
</feature>
<name>A0ABP9H810_9ACTN</name>
<dbReference type="InterPro" id="IPR013736">
    <property type="entry name" value="Xaa-Pro_dipept_C"/>
</dbReference>
<protein>
    <submittedName>
        <fullName evidence="9">Alpha/beta fold hydrolase</fullName>
    </submittedName>
</protein>
<dbReference type="CDD" id="cd03268">
    <property type="entry name" value="ABC_BcrA_bacitracin_resist"/>
    <property type="match status" value="1"/>
</dbReference>
<evidence type="ECO:0000256" key="7">
    <source>
        <dbReference type="SAM" id="SignalP"/>
    </source>
</evidence>
<evidence type="ECO:0000256" key="6">
    <source>
        <dbReference type="SAM" id="MobiDB-lite"/>
    </source>
</evidence>
<keyword evidence="10" id="KW-1185">Reference proteome</keyword>
<proteinExistence type="inferred from homology"/>
<evidence type="ECO:0000313" key="9">
    <source>
        <dbReference type="EMBL" id="GAA4963536.1"/>
    </source>
</evidence>
<evidence type="ECO:0000256" key="3">
    <source>
        <dbReference type="ARBA" id="ARBA00022741"/>
    </source>
</evidence>
<dbReference type="EMBL" id="BAABHS010000009">
    <property type="protein sequence ID" value="GAA4963536.1"/>
    <property type="molecule type" value="Genomic_DNA"/>
</dbReference>
<feature type="signal peptide" evidence="7">
    <location>
        <begin position="1"/>
        <end position="32"/>
    </location>
</feature>